<protein>
    <recommendedName>
        <fullName evidence="3">DUF4942 domain-containing protein</fullName>
    </recommendedName>
</protein>
<keyword evidence="2" id="KW-1185">Reference proteome</keyword>
<reference evidence="2" key="1">
    <citation type="submission" date="2015-02" db="EMBL/GenBank/DDBJ databases">
        <title>Complete Genome Sequencing of Pandoraea vervacti NS15 sp. nov.</title>
        <authorList>
            <person name="Chan K.-G."/>
        </authorList>
    </citation>
    <scope>NUCLEOTIDE SEQUENCE [LARGE SCALE GENOMIC DNA]</scope>
    <source>
        <strain evidence="2">NS15</strain>
    </source>
</reference>
<evidence type="ECO:0000313" key="2">
    <source>
        <dbReference type="Proteomes" id="UP000035085"/>
    </source>
</evidence>
<evidence type="ECO:0000313" key="1">
    <source>
        <dbReference type="EMBL" id="AJP55847.1"/>
    </source>
</evidence>
<evidence type="ECO:0008006" key="3">
    <source>
        <dbReference type="Google" id="ProtNLM"/>
    </source>
</evidence>
<accession>A0ABM5STU3</accession>
<dbReference type="EMBL" id="CP010897">
    <property type="protein sequence ID" value="AJP55847.1"/>
    <property type="molecule type" value="Genomic_DNA"/>
</dbReference>
<sequence>MVKRAVDEVFKENASRIDGYFNRLTANADVKGHLKKTISQETRDAAYALFQNLDRYYDKRTHLMARIKKYEMVYSENSWHVAHAKDDMWNAVRKAVYEAQIISVPESFEKLTEVEKKDLVKLTVDWVFSPVNDDTAAWFERFTADKTIQPYLTNTVPYETYREVTKTGSLAHIRDLIDTYGMREEDTKNTIETAKAEIWNVVRHGVAERMDATGPESFMYLTEDAKRKVAKLTIDWALNPINQETELWFYEVVGKAFFRNYLKNTVPKTTYEAIIKCGGLGRVKDTILDYDMLQG</sequence>
<dbReference type="Proteomes" id="UP000035085">
    <property type="component" value="Chromosome"/>
</dbReference>
<gene>
    <name evidence="1" type="ORF">UC34_00275</name>
</gene>
<organism evidence="1 2">
    <name type="scientific">Pandoraea vervacti</name>
    <dbReference type="NCBI Taxonomy" id="656178"/>
    <lineage>
        <taxon>Bacteria</taxon>
        <taxon>Pseudomonadati</taxon>
        <taxon>Pseudomonadota</taxon>
        <taxon>Betaproteobacteria</taxon>
        <taxon>Burkholderiales</taxon>
        <taxon>Burkholderiaceae</taxon>
        <taxon>Pandoraea</taxon>
    </lineage>
</organism>
<name>A0ABM5STU3_9BURK</name>
<proteinExistence type="predicted"/>